<dbReference type="AlphaFoldDB" id="A0A8I5ZT42"/>
<protein>
    <submittedName>
        <fullName evidence="3">Lipocalin like</fullName>
    </submittedName>
</protein>
<dbReference type="SUPFAM" id="SSF50814">
    <property type="entry name" value="Lipocalins"/>
    <property type="match status" value="1"/>
</dbReference>
<dbReference type="PANTHER" id="PTHR11430">
    <property type="entry name" value="LIPOCALIN"/>
    <property type="match status" value="1"/>
</dbReference>
<dbReference type="InterPro" id="IPR012674">
    <property type="entry name" value="Calycin"/>
</dbReference>
<dbReference type="RGD" id="1583505">
    <property type="gene designation" value="Lcnl"/>
</dbReference>
<dbReference type="CTD" id="681186"/>
<comment type="similarity">
    <text evidence="1">Belongs to the calycin superfamily. Lipocalin family.</text>
</comment>
<evidence type="ECO:0000256" key="2">
    <source>
        <dbReference type="SAM" id="SignalP"/>
    </source>
</evidence>
<reference evidence="3" key="2">
    <citation type="submission" date="2025-08" db="UniProtKB">
        <authorList>
            <consortium name="Ensembl"/>
        </authorList>
    </citation>
    <scope>IDENTIFICATION</scope>
    <source>
        <strain evidence="3">Brown Norway</strain>
    </source>
</reference>
<dbReference type="Ensembl" id="ENSRNOT00000101040.2">
    <property type="protein sequence ID" value="ENSRNOP00000081643.1"/>
    <property type="gene ID" value="ENSRNOG00000069282.2"/>
</dbReference>
<dbReference type="AGR" id="RGD:1583505"/>
<accession>A0A8I5ZT42</accession>
<dbReference type="Proteomes" id="UP000002494">
    <property type="component" value="Chromosome 3"/>
</dbReference>
<organism evidence="3 4">
    <name type="scientific">Rattus norvegicus</name>
    <name type="common">Rat</name>
    <dbReference type="NCBI Taxonomy" id="10116"/>
    <lineage>
        <taxon>Eukaryota</taxon>
        <taxon>Metazoa</taxon>
        <taxon>Chordata</taxon>
        <taxon>Craniata</taxon>
        <taxon>Vertebrata</taxon>
        <taxon>Euteleostomi</taxon>
        <taxon>Mammalia</taxon>
        <taxon>Eutheria</taxon>
        <taxon>Euarchontoglires</taxon>
        <taxon>Glires</taxon>
        <taxon>Rodentia</taxon>
        <taxon>Myomorpha</taxon>
        <taxon>Muroidea</taxon>
        <taxon>Muridae</taxon>
        <taxon>Murinae</taxon>
        <taxon>Rattus</taxon>
    </lineage>
</organism>
<dbReference type="KEGG" id="rno:681186"/>
<gene>
    <name evidence="3 5" type="primary">Lcnl</name>
    <name evidence="5" type="synonym">LOC681186</name>
</gene>
<dbReference type="GeneTree" id="ENSGT00840000132139"/>
<keyword evidence="2" id="KW-0732">Signal</keyword>
<reference evidence="3" key="3">
    <citation type="submission" date="2025-09" db="UniProtKB">
        <authorList>
            <consortium name="Ensembl"/>
        </authorList>
    </citation>
    <scope>IDENTIFICATION</scope>
    <source>
        <strain evidence="3">Brown Norway</strain>
    </source>
</reference>
<dbReference type="GO" id="GO:0036094">
    <property type="term" value="F:small molecule binding"/>
    <property type="evidence" value="ECO:0007669"/>
    <property type="project" value="InterPro"/>
</dbReference>
<name>A0A8I5ZT42_RAT</name>
<evidence type="ECO:0000313" key="5">
    <source>
        <dbReference type="RGD" id="1583505"/>
    </source>
</evidence>
<dbReference type="GeneID" id="681186"/>
<feature type="chain" id="PRO_5035283660" evidence="2">
    <location>
        <begin position="19"/>
        <end position="177"/>
    </location>
</feature>
<feature type="signal peptide" evidence="2">
    <location>
        <begin position="1"/>
        <end position="18"/>
    </location>
</feature>
<evidence type="ECO:0000313" key="4">
    <source>
        <dbReference type="Proteomes" id="UP000002494"/>
    </source>
</evidence>
<reference evidence="3" key="1">
    <citation type="submission" date="2024-01" db="EMBL/GenBank/DDBJ databases">
        <title>GRCr8: a new rat reference genome assembly contstructed from accurate long reads and long range scaffolding.</title>
        <authorList>
            <person name="Doris P.A."/>
            <person name="Kalbfleisch T."/>
            <person name="Li K."/>
            <person name="Howe K."/>
            <person name="Wood J."/>
        </authorList>
    </citation>
    <scope>NUCLEOTIDE SEQUENCE [LARGE SCALE GENOMIC DNA]</scope>
    <source>
        <strain evidence="3">Brown Norway</strain>
    </source>
</reference>
<sequence length="177" mass="20562">MQLLTLTAGLGLLSLVPAMMPPLSPATTEKLLGKWHIKRWAGDMPIPEWRWKDPLPPFTFERNGLDELEFRMNLTKPIGCIQYKLPLYEGEDPGTFLTWWRHVIYIHFLPGKSFAIAYFRGKMNYQYYQMMMLMGRTLKADPDAPRIFKEFVMSKMPQTGKIIIPPHVEACELVQDS</sequence>
<dbReference type="InterPro" id="IPR002345">
    <property type="entry name" value="Lipocalin"/>
</dbReference>
<proteinExistence type="inferred from homology"/>
<evidence type="ECO:0000313" key="3">
    <source>
        <dbReference type="Ensembl" id="ENSRNOP00000081643.1"/>
    </source>
</evidence>
<dbReference type="Gene3D" id="2.40.128.20">
    <property type="match status" value="1"/>
</dbReference>
<dbReference type="RefSeq" id="NP_001395892.1">
    <property type="nucleotide sequence ID" value="NM_001408963.1"/>
</dbReference>
<keyword evidence="4" id="KW-1185">Reference proteome</keyword>
<dbReference type="PANTHER" id="PTHR11430:SF124">
    <property type="entry name" value="LIPOCALIN 1-LIKE PROTEIN 1-RELATED"/>
    <property type="match status" value="1"/>
</dbReference>
<evidence type="ECO:0000256" key="1">
    <source>
        <dbReference type="ARBA" id="ARBA00006889"/>
    </source>
</evidence>